<dbReference type="InterPro" id="IPR016032">
    <property type="entry name" value="Sig_transdc_resp-reg_C-effctor"/>
</dbReference>
<dbReference type="InterPro" id="IPR041664">
    <property type="entry name" value="AAA_16"/>
</dbReference>
<accession>A0A4Q2KGY9</accession>
<dbReference type="Pfam" id="PF13191">
    <property type="entry name" value="AAA_16"/>
    <property type="match status" value="1"/>
</dbReference>
<keyword evidence="2" id="KW-0067">ATP-binding</keyword>
<organism evidence="4 5">
    <name type="scientific">Pelagerythrobacter rhizovicinus</name>
    <dbReference type="NCBI Taxonomy" id="2268576"/>
    <lineage>
        <taxon>Bacteria</taxon>
        <taxon>Pseudomonadati</taxon>
        <taxon>Pseudomonadota</taxon>
        <taxon>Alphaproteobacteria</taxon>
        <taxon>Sphingomonadales</taxon>
        <taxon>Erythrobacteraceae</taxon>
        <taxon>Pelagerythrobacter</taxon>
    </lineage>
</organism>
<gene>
    <name evidence="4" type="ORF">ETX26_10845</name>
</gene>
<dbReference type="SMART" id="SM00421">
    <property type="entry name" value="HTH_LUXR"/>
    <property type="match status" value="1"/>
</dbReference>
<dbReference type="InterPro" id="IPR027417">
    <property type="entry name" value="P-loop_NTPase"/>
</dbReference>
<keyword evidence="5" id="KW-1185">Reference proteome</keyword>
<protein>
    <submittedName>
        <fullName evidence="4">LuxR family transcriptional regulator</fullName>
    </submittedName>
</protein>
<dbReference type="GO" id="GO:0006355">
    <property type="term" value="P:regulation of DNA-templated transcription"/>
    <property type="evidence" value="ECO:0007669"/>
    <property type="project" value="InterPro"/>
</dbReference>
<dbReference type="Pfam" id="PF00196">
    <property type="entry name" value="GerE"/>
    <property type="match status" value="1"/>
</dbReference>
<dbReference type="GO" id="GO:0004016">
    <property type="term" value="F:adenylate cyclase activity"/>
    <property type="evidence" value="ECO:0007669"/>
    <property type="project" value="TreeGrafter"/>
</dbReference>
<dbReference type="PROSITE" id="PS00622">
    <property type="entry name" value="HTH_LUXR_1"/>
    <property type="match status" value="1"/>
</dbReference>
<dbReference type="CDD" id="cd06170">
    <property type="entry name" value="LuxR_C_like"/>
    <property type="match status" value="1"/>
</dbReference>
<reference evidence="4 5" key="1">
    <citation type="submission" date="2019-01" db="EMBL/GenBank/DDBJ databases">
        <title>Altererythrobacter rhizovicinus sp. nov., isolated from the rhizosphere soil of Haloxylon ammodendron.</title>
        <authorList>
            <person name="Li H.-P."/>
            <person name="Gou J.-Y."/>
            <person name="Yao D."/>
            <person name="Han Q.-Q."/>
            <person name="Shao K.-Z."/>
            <person name="Zhao Q."/>
            <person name="Zhang J.-L."/>
        </authorList>
    </citation>
    <scope>NUCLEOTIDE SEQUENCE [LARGE SCALE GENOMIC DNA]</scope>
    <source>
        <strain evidence="4 5">AY-3R</strain>
    </source>
</reference>
<dbReference type="SUPFAM" id="SSF52540">
    <property type="entry name" value="P-loop containing nucleoside triphosphate hydrolases"/>
    <property type="match status" value="1"/>
</dbReference>
<evidence type="ECO:0000313" key="4">
    <source>
        <dbReference type="EMBL" id="RXZ64388.1"/>
    </source>
</evidence>
<comment type="caution">
    <text evidence="4">The sequence shown here is derived from an EMBL/GenBank/DDBJ whole genome shotgun (WGS) entry which is preliminary data.</text>
</comment>
<evidence type="ECO:0000256" key="1">
    <source>
        <dbReference type="ARBA" id="ARBA00022741"/>
    </source>
</evidence>
<dbReference type="Gene3D" id="3.40.50.300">
    <property type="entry name" value="P-loop containing nucleotide triphosphate hydrolases"/>
    <property type="match status" value="1"/>
</dbReference>
<dbReference type="SUPFAM" id="SSF48452">
    <property type="entry name" value="TPR-like"/>
    <property type="match status" value="1"/>
</dbReference>
<proteinExistence type="predicted"/>
<dbReference type="PANTHER" id="PTHR16305">
    <property type="entry name" value="TESTICULAR SOLUBLE ADENYLYL CYCLASE"/>
    <property type="match status" value="1"/>
</dbReference>
<dbReference type="PANTHER" id="PTHR16305:SF28">
    <property type="entry name" value="GUANYLATE CYCLASE DOMAIN-CONTAINING PROTEIN"/>
    <property type="match status" value="1"/>
</dbReference>
<dbReference type="InterPro" id="IPR036388">
    <property type="entry name" value="WH-like_DNA-bd_sf"/>
</dbReference>
<dbReference type="EMBL" id="SDPV01000002">
    <property type="protein sequence ID" value="RXZ64388.1"/>
    <property type="molecule type" value="Genomic_DNA"/>
</dbReference>
<dbReference type="Proteomes" id="UP000293623">
    <property type="component" value="Unassembled WGS sequence"/>
</dbReference>
<dbReference type="GO" id="GO:0005737">
    <property type="term" value="C:cytoplasm"/>
    <property type="evidence" value="ECO:0007669"/>
    <property type="project" value="TreeGrafter"/>
</dbReference>
<evidence type="ECO:0000256" key="2">
    <source>
        <dbReference type="ARBA" id="ARBA00022840"/>
    </source>
</evidence>
<dbReference type="SUPFAM" id="SSF46894">
    <property type="entry name" value="C-terminal effector domain of the bipartite response regulators"/>
    <property type="match status" value="1"/>
</dbReference>
<feature type="domain" description="HTH luxR-type" evidence="3">
    <location>
        <begin position="878"/>
        <end position="943"/>
    </location>
</feature>
<dbReference type="InterPro" id="IPR011990">
    <property type="entry name" value="TPR-like_helical_dom_sf"/>
</dbReference>
<dbReference type="GO" id="GO:0003677">
    <property type="term" value="F:DNA binding"/>
    <property type="evidence" value="ECO:0007669"/>
    <property type="project" value="InterPro"/>
</dbReference>
<sequence length="947" mass="103640">MRARTALESAFAIRCRGREIAGRFLIRPAAGLNRCDHPFLRFVPIFGRLAIDCRTQMTCSVEQVSGDEAVLVERDEPLEQLLELTRRADAGRGAVVLISGEAGIGKTALLEAFRDRAGTRYCIAWGSCEALFTPRPLGPLRDMAVRLGERIGSLVEESAPPGLILDVLRREIEGRREAVVLVFEDVHWADHATLDLLKFLGRRVATMKALIVMSFRDDELEARHPLLQVVGDFPSPHTFRVPLAALSKQGVEQIDAGHLFDPSELLTITGGNPFFVTELLAAHQVGGGEHVPESVRDSVNARLNRLPPQECAFLEAVSVIPGAFDADLANELFGPEGEMLAMACAGRKLLVEGERGALRFRHELARLATMARLPAMRLQTAHARVLRALEACENASVDLLVHHAAGALDSARVLDLAPEAARAAAAAGAHREAAAHLATALRFVDEAEPSVAARFYEDWAYETFLALGIDEEVLEARRYAITLWRALGRPEKVGDNLRCLASLHHHRGETATAFRLANEAVRVLDEAGASRERAMAYSYLSQLHMLSDRAKEAVEWGRKTLRLSEGLDDIEVRMHALNNIGTASAYDGDESGASLLQDSLALALEHGFHEHAARAYTNLSCYAVDFRDFRLADRIIGEGIAFHTQHDLDSYRPGLIGVLAQLRLEQGRLRDAEAIAGGVIKLAFPTLAKRLPAASVLARVYLRRGEPRAREALADVLSQAMATDEIQHIAPVRLGLAEYHWLHDRPDGAAPHLEALAGLDPATLNPWVEGELRVWALRTGHALERDCTRALPAPLAAELSGDGARAAALWLELQSPYAAALSHISAAAGDPAHHLASALKLLAPMSARAAADKARRLAKEFGVEARMPRERRGPYSAARTHPLGLTRREQEVLALMIEGASNSHISERLCRSRRTIEHHVSSILAKLNAKSRIEAVLRVQNEPWIMP</sequence>
<evidence type="ECO:0000259" key="3">
    <source>
        <dbReference type="PROSITE" id="PS50043"/>
    </source>
</evidence>
<dbReference type="PROSITE" id="PS50043">
    <property type="entry name" value="HTH_LUXR_2"/>
    <property type="match status" value="1"/>
</dbReference>
<dbReference type="GO" id="GO:0005524">
    <property type="term" value="F:ATP binding"/>
    <property type="evidence" value="ECO:0007669"/>
    <property type="project" value="UniProtKB-KW"/>
</dbReference>
<dbReference type="Gene3D" id="1.25.40.10">
    <property type="entry name" value="Tetratricopeptide repeat domain"/>
    <property type="match status" value="1"/>
</dbReference>
<evidence type="ECO:0000313" key="5">
    <source>
        <dbReference type="Proteomes" id="UP000293623"/>
    </source>
</evidence>
<keyword evidence="1" id="KW-0547">Nucleotide-binding</keyword>
<dbReference type="AlphaFoldDB" id="A0A4Q2KGY9"/>
<dbReference type="PRINTS" id="PR00038">
    <property type="entry name" value="HTHLUXR"/>
</dbReference>
<dbReference type="Gene3D" id="1.10.10.10">
    <property type="entry name" value="Winged helix-like DNA-binding domain superfamily/Winged helix DNA-binding domain"/>
    <property type="match status" value="1"/>
</dbReference>
<dbReference type="InterPro" id="IPR000792">
    <property type="entry name" value="Tscrpt_reg_LuxR_C"/>
</dbReference>
<dbReference type="OrthoDB" id="341967at2"/>
<name>A0A4Q2KGY9_9SPHN</name>